<evidence type="ECO:0000313" key="5">
    <source>
        <dbReference type="EMBL" id="DAE03901.1"/>
    </source>
</evidence>
<dbReference type="SUPFAM" id="SSF51306">
    <property type="entry name" value="LexA/Signal peptidase"/>
    <property type="match status" value="1"/>
</dbReference>
<keyword evidence="1" id="KW-0805">Transcription regulation</keyword>
<dbReference type="InterPro" id="IPR015927">
    <property type="entry name" value="Peptidase_S24_S26A/B/C"/>
</dbReference>
<protein>
    <submittedName>
        <fullName evidence="5">Putative transcriptional regulator</fullName>
    </submittedName>
</protein>
<keyword evidence="2" id="KW-0238">DNA-binding</keyword>
<dbReference type="CDD" id="cd06529">
    <property type="entry name" value="S24_LexA-like"/>
    <property type="match status" value="1"/>
</dbReference>
<dbReference type="Gene3D" id="2.10.109.10">
    <property type="entry name" value="Umud Fragment, subunit A"/>
    <property type="match status" value="1"/>
</dbReference>
<dbReference type="InterPro" id="IPR036286">
    <property type="entry name" value="LexA/Signal_pep-like_sf"/>
</dbReference>
<proteinExistence type="predicted"/>
<reference evidence="5" key="1">
    <citation type="journal article" date="2021" name="Proc. Natl. Acad. Sci. U.S.A.">
        <title>A Catalog of Tens of Thousands of Viruses from Human Metagenomes Reveals Hidden Associations with Chronic Diseases.</title>
        <authorList>
            <person name="Tisza M.J."/>
            <person name="Buck C.B."/>
        </authorList>
    </citation>
    <scope>NUCLEOTIDE SEQUENCE</scope>
    <source>
        <strain evidence="5">CtPtC7</strain>
    </source>
</reference>
<keyword evidence="3" id="KW-0804">Transcription</keyword>
<name>A0A8S5PBB3_9VIRU</name>
<evidence type="ECO:0000256" key="1">
    <source>
        <dbReference type="ARBA" id="ARBA00023015"/>
    </source>
</evidence>
<dbReference type="EMBL" id="BK015378">
    <property type="protein sequence ID" value="DAE03901.1"/>
    <property type="molecule type" value="Genomic_DNA"/>
</dbReference>
<feature type="domain" description="Peptidase S24/S26A/S26B/S26C" evidence="4">
    <location>
        <begin position="201"/>
        <end position="283"/>
    </location>
</feature>
<evidence type="ECO:0000256" key="2">
    <source>
        <dbReference type="ARBA" id="ARBA00023125"/>
    </source>
</evidence>
<sequence>MKTMKEIRHDNLLLLIDEAGSTSELASKTGIAVSYLLQIKNKNAIQNGKPKGIGDKIAAKLEDGMGKPRGWLDQQHQAIEEKQPVHLLDNVKFLMRKKGISLPVLAERTEIEEIRLLELLNSDNVENEKLFLNTLEQLFLVSADCLLYDDLSQNPKGVNFLKMRSIPVNHVPIRGYAQLGTEGHWIDLEYPVGEGDGYIWWPSRDEDVYALKCQGDSMTPRIKHGEYVIIEPNHEIKNGDEVLVVTNEDQVMVKIYAYEQGGRLTLYSVNESHEPINLYQENIRKMQYIAGIAKESLVLDL</sequence>
<dbReference type="GO" id="GO:0003677">
    <property type="term" value="F:DNA binding"/>
    <property type="evidence" value="ECO:0007669"/>
    <property type="project" value="UniProtKB-KW"/>
</dbReference>
<accession>A0A8S5PBB3</accession>
<evidence type="ECO:0000259" key="4">
    <source>
        <dbReference type="Pfam" id="PF00717"/>
    </source>
</evidence>
<evidence type="ECO:0000256" key="3">
    <source>
        <dbReference type="ARBA" id="ARBA00023163"/>
    </source>
</evidence>
<dbReference type="PANTHER" id="PTHR40661:SF3">
    <property type="entry name" value="FELS-1 PROPHAGE TRANSCRIPTIONAL REGULATOR"/>
    <property type="match status" value="1"/>
</dbReference>
<dbReference type="PANTHER" id="PTHR40661">
    <property type="match status" value="1"/>
</dbReference>
<dbReference type="InterPro" id="IPR039418">
    <property type="entry name" value="LexA-like"/>
</dbReference>
<organism evidence="5">
    <name type="scientific">Phage sp. ctPtC7</name>
    <dbReference type="NCBI Taxonomy" id="2825794"/>
    <lineage>
        <taxon>Viruses</taxon>
    </lineage>
</organism>
<dbReference type="Pfam" id="PF00717">
    <property type="entry name" value="Peptidase_S24"/>
    <property type="match status" value="1"/>
</dbReference>